<keyword evidence="1" id="KW-1133">Transmembrane helix</keyword>
<dbReference type="EMBL" id="CSWP01000009">
    <property type="protein sequence ID" value="CPV66303.1"/>
    <property type="molecule type" value="Genomic_DNA"/>
</dbReference>
<organism evidence="2 3">
    <name type="scientific">Mycobacteroides abscessus</name>
    <dbReference type="NCBI Taxonomy" id="36809"/>
    <lineage>
        <taxon>Bacteria</taxon>
        <taxon>Bacillati</taxon>
        <taxon>Actinomycetota</taxon>
        <taxon>Actinomycetes</taxon>
        <taxon>Mycobacteriales</taxon>
        <taxon>Mycobacteriaceae</taxon>
        <taxon>Mycobacteroides</taxon>
    </lineage>
</organism>
<keyword evidence="1" id="KW-0812">Transmembrane</keyword>
<feature type="transmembrane region" description="Helical" evidence="1">
    <location>
        <begin position="140"/>
        <end position="158"/>
    </location>
</feature>
<reference evidence="2 3" key="1">
    <citation type="submission" date="2015-03" db="EMBL/GenBank/DDBJ databases">
        <authorList>
            <person name="Murphy D."/>
        </authorList>
    </citation>
    <scope>NUCLEOTIDE SEQUENCE [LARGE SCALE GENOMIC DNA]</scope>
    <source>
        <strain evidence="2 3">PAP088</strain>
    </source>
</reference>
<proteinExistence type="predicted"/>
<accession>A0A0U0ZR25</accession>
<name>A0A0U0ZR25_9MYCO</name>
<feature type="transmembrane region" description="Helical" evidence="1">
    <location>
        <begin position="112"/>
        <end position="134"/>
    </location>
</feature>
<evidence type="ECO:0000256" key="1">
    <source>
        <dbReference type="SAM" id="Phobius"/>
    </source>
</evidence>
<keyword evidence="1" id="KW-0472">Membrane</keyword>
<evidence type="ECO:0000313" key="3">
    <source>
        <dbReference type="Proteomes" id="UP000045782"/>
    </source>
</evidence>
<evidence type="ECO:0000313" key="2">
    <source>
        <dbReference type="EMBL" id="CPV66303.1"/>
    </source>
</evidence>
<protein>
    <submittedName>
        <fullName evidence="2">Uncharacterized protein</fullName>
    </submittedName>
</protein>
<gene>
    <name evidence="2" type="ORF">ERS075579_03976</name>
</gene>
<dbReference type="AlphaFoldDB" id="A0A0U0ZR25"/>
<dbReference type="Proteomes" id="UP000045782">
    <property type="component" value="Unassembled WGS sequence"/>
</dbReference>
<dbReference type="RefSeq" id="WP_052619014.1">
    <property type="nucleotide sequence ID" value="NZ_CSWP01000009.1"/>
</dbReference>
<sequence>MSIMERPSTDTIEPPRPPLDYREFTTEQLAAALRKSDLIDPTFLAELLEETPPDCCPHLRARLAAGELKSHWCRSIYDSYRHSRLDETATRYEVPETGFPEHVAKTLNRLGYGYSASILVGLIAVICLFLTPVIGTNALALGSVTTMVLSAIGLGVLYRRIEAIRIANMPAEYDREEQQYLDASVADWPEHESCYAKSLPDDMRLRQDFFTGKGIRSGVAALVWREPHLVAISQLIADDIVTSDTWLEHDIRDHRARVDLVATLDDIRLRAHRIWRTNINGYYDAEPPVQVQRAAETAWEVLVHIVGQLADYSKALHALDALTRQRQALYRQDRAGTPPMAGLTALLCDASTGKPSTDLSRDLMQIKLDWSRTLRRREGQIRKLNREIASGLRELHATIWTPTNLLKKV</sequence>